<dbReference type="EMBL" id="JAVRJZ010000020">
    <property type="protein sequence ID" value="KAK2706222.1"/>
    <property type="molecule type" value="Genomic_DNA"/>
</dbReference>
<feature type="compositionally biased region" description="Low complexity" evidence="14">
    <location>
        <begin position="25"/>
        <end position="35"/>
    </location>
</feature>
<feature type="region of interest" description="Disordered" evidence="14">
    <location>
        <begin position="556"/>
        <end position="582"/>
    </location>
</feature>
<feature type="region of interest" description="Disordered" evidence="14">
    <location>
        <begin position="1"/>
        <end position="60"/>
    </location>
</feature>
<dbReference type="GO" id="GO:0004573">
    <property type="term" value="F:Glc3Man9GlcNAc2 oligosaccharide glucosidase activity"/>
    <property type="evidence" value="ECO:0007669"/>
    <property type="project" value="UniProtKB-UniRule"/>
</dbReference>
<reference evidence="17" key="1">
    <citation type="submission" date="2023-07" db="EMBL/GenBank/DDBJ databases">
        <title>Chromosome-level genome assembly of Artemia franciscana.</title>
        <authorList>
            <person name="Jo E."/>
        </authorList>
    </citation>
    <scope>NUCLEOTIDE SEQUENCE</scope>
    <source>
        <tissue evidence="17">Whole body</tissue>
    </source>
</reference>
<evidence type="ECO:0000256" key="10">
    <source>
        <dbReference type="ARBA" id="ARBA00023180"/>
    </source>
</evidence>
<accession>A0AA88HJW8</accession>
<evidence type="ECO:0000256" key="8">
    <source>
        <dbReference type="ARBA" id="ARBA00022989"/>
    </source>
</evidence>
<dbReference type="FunFam" id="1.50.10.10:FF:000009">
    <property type="entry name" value="mannosyl-oligosaccharide glucosidase"/>
    <property type="match status" value="1"/>
</dbReference>
<dbReference type="Pfam" id="PF03200">
    <property type="entry name" value="Glyco_hydro_63"/>
    <property type="match status" value="1"/>
</dbReference>
<dbReference type="InterPro" id="IPR031631">
    <property type="entry name" value="Glyco_hydro_63N"/>
</dbReference>
<evidence type="ECO:0000256" key="4">
    <source>
        <dbReference type="ARBA" id="ARBA00022692"/>
    </source>
</evidence>
<evidence type="ECO:0000313" key="17">
    <source>
        <dbReference type="EMBL" id="KAK2706222.1"/>
    </source>
</evidence>
<gene>
    <name evidence="17" type="ORF">QYM36_016305</name>
</gene>
<feature type="domain" description="Glycosyl hydrolase family 63 C-terminal" evidence="15">
    <location>
        <begin position="349"/>
        <end position="830"/>
    </location>
</feature>
<dbReference type="GO" id="GO:0005789">
    <property type="term" value="C:endoplasmic reticulum membrane"/>
    <property type="evidence" value="ECO:0007669"/>
    <property type="project" value="UniProtKB-SubCell"/>
</dbReference>
<evidence type="ECO:0000256" key="14">
    <source>
        <dbReference type="SAM" id="MobiDB-lite"/>
    </source>
</evidence>
<evidence type="ECO:0000256" key="12">
    <source>
        <dbReference type="ARBA" id="ARBA00038888"/>
    </source>
</evidence>
<sequence length="833" mass="95306">MTNKKKKLNNTVQSKNGSLQDADSVSESVSMVTTSKNEAKMNKHKKGQTSKDSTKSSKNVSTSMYTPLSVVAAAVVAYFAYHGYLETRINTPFSDQKVVAVTGLDVPDRYWGSYRPGVYFGMKTREPKSLLAGFMWFSPRLWAMGDVNLRHNCEQSDNLDSYGWLEHDGRNFGVQDIQDKLVRMQTSFVKRQGGINGGDWTAKISVEPRIEEMKNEFVSVMFYFTFDEGTEGWLTPVLDETASTMTSIIGHTTSLGEFQVHFKNSSGVITNSYLSTNIPSPHLVKDSTMMGLTVKKINEEQHIVLGGEHLPGENKAPNLVVFHALGKAPFDFEVIFESASNYERVDRLSGDIFNEELKTHKRNFDDKFENTFRLSEKKFPVKDVIFAKAALSNMIGGIGYFYGTSRVQSSATKEPVPYWPAPLYASVPSRSFFPRGFLWDEGFHNLLISKWDKEISQDIIAHWLDLMNIEGWIPREQILGIEARVKVPDEFVVQKNSNANPPTLLLPLYDMFGEAESISQSDYEYLQRAWPRLVTWYDWFNTTQVGREPSTYYWQGRDPTTKRELNPKSFSSGLDDYPRASHPTDDERHLDLRCWMTLASKLMSRISELIGKDGQKYVETWQYLADNKLLDKVHWSTKSKRFADYGLHSTSVKLKRPKTEPGMSRPEMIREVLTPPTLGFVDDTFGYVSLFPLFTHILSPSSQKLGKILDDLKNPNLLWTKYGLRSLAKNSPLYDKRNTEHDPPYWRGAIWINMNYLTLKALHHYSNLEGPYQIKAKVIHNELKENLITNLIKEYYKTGYIWEQYSDKSGEGMGCRPFTGWSSLIVLIMADIY</sequence>
<feature type="domain" description="Glycosyl hydrolase family 63 N-terminal" evidence="16">
    <location>
        <begin position="110"/>
        <end position="296"/>
    </location>
</feature>
<evidence type="ECO:0000259" key="15">
    <source>
        <dbReference type="Pfam" id="PF03200"/>
    </source>
</evidence>
<dbReference type="PANTHER" id="PTHR10412:SF11">
    <property type="entry name" value="MANNOSYL-OLIGOSACCHARIDE GLUCOSIDASE"/>
    <property type="match status" value="1"/>
</dbReference>
<keyword evidence="4 13" id="KW-0812">Transmembrane</keyword>
<comment type="caution">
    <text evidence="17">The sequence shown here is derived from an EMBL/GenBank/DDBJ whole genome shotgun (WGS) entry which is preliminary data.</text>
</comment>
<dbReference type="Proteomes" id="UP001187531">
    <property type="component" value="Unassembled WGS sequence"/>
</dbReference>
<dbReference type="GO" id="GO:0009311">
    <property type="term" value="P:oligosaccharide metabolic process"/>
    <property type="evidence" value="ECO:0007669"/>
    <property type="project" value="UniProtKB-UniRule"/>
</dbReference>
<evidence type="ECO:0000259" key="16">
    <source>
        <dbReference type="Pfam" id="PF16923"/>
    </source>
</evidence>
<evidence type="ECO:0000256" key="3">
    <source>
        <dbReference type="ARBA" id="ARBA00010833"/>
    </source>
</evidence>
<dbReference type="InterPro" id="IPR008928">
    <property type="entry name" value="6-hairpin_glycosidase_sf"/>
</dbReference>
<keyword evidence="9 13" id="KW-0472">Membrane</keyword>
<dbReference type="SUPFAM" id="SSF48208">
    <property type="entry name" value="Six-hairpin glycosidases"/>
    <property type="match status" value="1"/>
</dbReference>
<dbReference type="Gene3D" id="1.50.10.10">
    <property type="match status" value="1"/>
</dbReference>
<comment type="catalytic activity">
    <reaction evidence="13">
        <text>N(4)-(alpha-D-Glc-(1-&gt;2)-alpha-D-Glc-(1-&gt;3)-alpha-D-Glc-(1-&gt;3)-alpha-D-Man-(1-&gt;2)-alpha-D-Man-(1-&gt;2)-alpha-D-Man-(1-&gt;3)-[alpha-D-Man-(1-&gt;2)-alpha-D-Man-(1-&gt;3)-[alpha-D-Man-(1-&gt;2)-alpha-D-Man-(1-&gt;6)]-alpha-D-Man-(1-&gt;6)]-beta-D-Man-(1-&gt;4)-beta-D-GlcNAc-(1-&gt;4)-beta-D-GlcNAc)-L-asparaginyl-[protein] + H2O = N(4)-(alpha-D-Glc-(1-&gt;3)-alpha-D-Glc-(1-&gt;3)-alpha-D-Man-(1-&gt;2)-alpha-D-Man-(1-&gt;2)-alpha-D-Man-(1-&gt;3)-[alpha-D-Man-(1-&gt;2)-alpha-D-Man-(1-&gt;3)-[alpha-D-Man-(1-&gt;2)-alpha-D-Man-(1-&gt;6)]-alpha-D-Man-(1-&gt;6)]-beta-D-Man-(1-&gt;4)-beta-D-GlcNAc-(1-&gt;4)-beta-D-GlcNAc)-L-asparaginyl-[protein] + beta-D-glucose</text>
        <dbReference type="Rhea" id="RHEA:55988"/>
        <dbReference type="Rhea" id="RHEA-COMP:12806"/>
        <dbReference type="Rhea" id="RHEA-COMP:14355"/>
        <dbReference type="ChEBI" id="CHEBI:15377"/>
        <dbReference type="ChEBI" id="CHEBI:15903"/>
        <dbReference type="ChEBI" id="CHEBI:59082"/>
        <dbReference type="ChEBI" id="CHEBI:132537"/>
        <dbReference type="EC" id="3.2.1.106"/>
    </reaction>
</comment>
<keyword evidence="7" id="KW-0735">Signal-anchor</keyword>
<proteinExistence type="inferred from homology"/>
<evidence type="ECO:0000256" key="2">
    <source>
        <dbReference type="ARBA" id="ARBA00004740"/>
    </source>
</evidence>
<evidence type="ECO:0000256" key="13">
    <source>
        <dbReference type="RuleBase" id="RU368089"/>
    </source>
</evidence>
<comment type="subcellular location">
    <subcellularLocation>
        <location evidence="1 13">Endoplasmic reticulum membrane</location>
        <topology evidence="1 13">Single-pass type II membrane protein</topology>
    </subcellularLocation>
</comment>
<evidence type="ECO:0000313" key="18">
    <source>
        <dbReference type="Proteomes" id="UP001187531"/>
    </source>
</evidence>
<dbReference type="InterPro" id="IPR004888">
    <property type="entry name" value="Glycoside_hydrolase_63"/>
</dbReference>
<dbReference type="InterPro" id="IPR038518">
    <property type="entry name" value="Glyco_hydro_63N_sf"/>
</dbReference>
<dbReference type="InterPro" id="IPR012341">
    <property type="entry name" value="6hp_glycosidase-like_sf"/>
</dbReference>
<dbReference type="EC" id="3.2.1.106" evidence="12 13"/>
<dbReference type="Pfam" id="PF16923">
    <property type="entry name" value="Glyco_hydro_63N"/>
    <property type="match status" value="1"/>
</dbReference>
<keyword evidence="6 13" id="KW-0256">Endoplasmic reticulum</keyword>
<keyword evidence="5 13" id="KW-0378">Hydrolase</keyword>
<keyword evidence="8 13" id="KW-1133">Transmembrane helix</keyword>
<dbReference type="InterPro" id="IPR031335">
    <property type="entry name" value="Glyco_hydro_63_C"/>
</dbReference>
<dbReference type="Gene3D" id="2.70.98.110">
    <property type="entry name" value="Glycosyl hydrolase family 63, N-terminal domain"/>
    <property type="match status" value="1"/>
</dbReference>
<feature type="transmembrane region" description="Helical" evidence="13">
    <location>
        <begin position="65"/>
        <end position="84"/>
    </location>
</feature>
<evidence type="ECO:0000256" key="11">
    <source>
        <dbReference type="ARBA" id="ARBA00023295"/>
    </source>
</evidence>
<evidence type="ECO:0000256" key="7">
    <source>
        <dbReference type="ARBA" id="ARBA00022968"/>
    </source>
</evidence>
<dbReference type="PANTHER" id="PTHR10412">
    <property type="entry name" value="MANNOSYL-OLIGOSACCHARIDE GLUCOSIDASE"/>
    <property type="match status" value="1"/>
</dbReference>
<comment type="function">
    <text evidence="13">Cleaves the distal alpha 1,2-linked glucose residue from the Glc(3)Man(9)GlcNAc(2) oligosaccharide precursor.</text>
</comment>
<keyword evidence="11 13" id="KW-0326">Glycosidase</keyword>
<evidence type="ECO:0000256" key="1">
    <source>
        <dbReference type="ARBA" id="ARBA00004648"/>
    </source>
</evidence>
<dbReference type="GO" id="GO:0006487">
    <property type="term" value="P:protein N-linked glycosylation"/>
    <property type="evidence" value="ECO:0007669"/>
    <property type="project" value="UniProtKB-UniRule"/>
</dbReference>
<keyword evidence="10" id="KW-0325">Glycoprotein</keyword>
<feature type="compositionally biased region" description="Polar residues" evidence="14">
    <location>
        <begin position="9"/>
        <end position="23"/>
    </location>
</feature>
<evidence type="ECO:0000256" key="5">
    <source>
        <dbReference type="ARBA" id="ARBA00022801"/>
    </source>
</evidence>
<dbReference type="AlphaFoldDB" id="A0AA88HJW8"/>
<organism evidence="17 18">
    <name type="scientific">Artemia franciscana</name>
    <name type="common">Brine shrimp</name>
    <name type="synonym">Artemia sanfranciscana</name>
    <dbReference type="NCBI Taxonomy" id="6661"/>
    <lineage>
        <taxon>Eukaryota</taxon>
        <taxon>Metazoa</taxon>
        <taxon>Ecdysozoa</taxon>
        <taxon>Arthropoda</taxon>
        <taxon>Crustacea</taxon>
        <taxon>Branchiopoda</taxon>
        <taxon>Anostraca</taxon>
        <taxon>Artemiidae</taxon>
        <taxon>Artemia</taxon>
    </lineage>
</organism>
<comment type="similarity">
    <text evidence="3 13">Belongs to the glycosyl hydrolase 63 family.</text>
</comment>
<keyword evidence="18" id="KW-1185">Reference proteome</keyword>
<evidence type="ECO:0000256" key="6">
    <source>
        <dbReference type="ARBA" id="ARBA00022824"/>
    </source>
</evidence>
<protein>
    <recommendedName>
        <fullName evidence="12 13">Mannosyl-oligosaccharide glucosidase</fullName>
        <ecNumber evidence="12 13">3.2.1.106</ecNumber>
    </recommendedName>
</protein>
<evidence type="ECO:0000256" key="9">
    <source>
        <dbReference type="ARBA" id="ARBA00023136"/>
    </source>
</evidence>
<comment type="pathway">
    <text evidence="2">Glycan metabolism; N-glycan degradation.</text>
</comment>
<name>A0AA88HJW8_ARTSF</name>